<protein>
    <submittedName>
        <fullName evidence="2">DNA repair/recombination protein</fullName>
    </submittedName>
</protein>
<sequence length="119" mass="13604">MFDDGDKDTGHIGNYHMSANWTEEELMMKEEEELDIHDIGKDGNYNLVHGGVQEEAMSMLEQSDTDNSDAPKAEGRMGFDNEDTVDRRRDWKPGEDKQAVQRDWKAGIDLEEEGIDLKV</sequence>
<feature type="compositionally biased region" description="Basic and acidic residues" evidence="1">
    <location>
        <begin position="69"/>
        <end position="103"/>
    </location>
</feature>
<evidence type="ECO:0000313" key="3">
    <source>
        <dbReference type="Proteomes" id="UP001190926"/>
    </source>
</evidence>
<dbReference type="AlphaFoldDB" id="A0AAD4JCV1"/>
<gene>
    <name evidence="2" type="ORF">C2S53_009548</name>
</gene>
<accession>A0AAD4JCV1</accession>
<dbReference type="Proteomes" id="UP001190926">
    <property type="component" value="Unassembled WGS sequence"/>
</dbReference>
<organism evidence="2 3">
    <name type="scientific">Perilla frutescens var. hirtella</name>
    <name type="common">Perilla citriodora</name>
    <name type="synonym">Perilla setoyensis</name>
    <dbReference type="NCBI Taxonomy" id="608512"/>
    <lineage>
        <taxon>Eukaryota</taxon>
        <taxon>Viridiplantae</taxon>
        <taxon>Streptophyta</taxon>
        <taxon>Embryophyta</taxon>
        <taxon>Tracheophyta</taxon>
        <taxon>Spermatophyta</taxon>
        <taxon>Magnoliopsida</taxon>
        <taxon>eudicotyledons</taxon>
        <taxon>Gunneridae</taxon>
        <taxon>Pentapetalae</taxon>
        <taxon>asterids</taxon>
        <taxon>lamiids</taxon>
        <taxon>Lamiales</taxon>
        <taxon>Lamiaceae</taxon>
        <taxon>Nepetoideae</taxon>
        <taxon>Elsholtzieae</taxon>
        <taxon>Perilla</taxon>
    </lineage>
</organism>
<name>A0AAD4JCV1_PERFH</name>
<keyword evidence="3" id="KW-1185">Reference proteome</keyword>
<proteinExistence type="predicted"/>
<evidence type="ECO:0000256" key="1">
    <source>
        <dbReference type="SAM" id="MobiDB-lite"/>
    </source>
</evidence>
<evidence type="ECO:0000313" key="2">
    <source>
        <dbReference type="EMBL" id="KAH6830790.1"/>
    </source>
</evidence>
<feature type="region of interest" description="Disordered" evidence="1">
    <location>
        <begin position="60"/>
        <end position="103"/>
    </location>
</feature>
<dbReference type="EMBL" id="SDAM02000092">
    <property type="protein sequence ID" value="KAH6830790.1"/>
    <property type="molecule type" value="Genomic_DNA"/>
</dbReference>
<reference evidence="2 3" key="1">
    <citation type="journal article" date="2021" name="Nat. Commun.">
        <title>Incipient diploidization of the medicinal plant Perilla within 10,000 years.</title>
        <authorList>
            <person name="Zhang Y."/>
            <person name="Shen Q."/>
            <person name="Leng L."/>
            <person name="Zhang D."/>
            <person name="Chen S."/>
            <person name="Shi Y."/>
            <person name="Ning Z."/>
            <person name="Chen S."/>
        </authorList>
    </citation>
    <scope>NUCLEOTIDE SEQUENCE [LARGE SCALE GENOMIC DNA]</scope>
    <source>
        <strain evidence="3">cv. PC099</strain>
    </source>
</reference>
<comment type="caution">
    <text evidence="2">The sequence shown here is derived from an EMBL/GenBank/DDBJ whole genome shotgun (WGS) entry which is preliminary data.</text>
</comment>